<name>A0A0M0HM31_VIBNE</name>
<dbReference type="PANTHER" id="PTHR14136">
    <property type="entry name" value="BTB_POZ DOMAIN-CONTAINING PROTEIN KCTD9"/>
    <property type="match status" value="1"/>
</dbReference>
<protein>
    <submittedName>
        <fullName evidence="1">Fluoroquinolone resistance protein</fullName>
    </submittedName>
</protein>
<dbReference type="OrthoDB" id="156143at2"/>
<dbReference type="Proteomes" id="UP000037515">
    <property type="component" value="Unassembled WGS sequence"/>
</dbReference>
<gene>
    <name evidence="1" type="ORF">AKJ17_11190</name>
</gene>
<proteinExistence type="predicted"/>
<sequence>MTNNNEVFDQVDFSGQDLSDSYFKSCRFYRCDFSRANLRDAQFEDCAFIEQGAVEGCYFEYSNLRDASFKSCQLSMANFKGADCFGIELRECDLKGANFVQANFTNQISHSVYFCSAYITGCNLSYANLERLCIEKCDLFENRWIGANLYGASFKESDLSRGVFSEDCWGQFRMQGCNLSHTELEGLDPRKVDLSGVKICDWQQAQLLEPFGLIVVPD</sequence>
<accession>A0A0M0HM31</accession>
<evidence type="ECO:0000313" key="2">
    <source>
        <dbReference type="Proteomes" id="UP000037515"/>
    </source>
</evidence>
<dbReference type="Gene3D" id="2.160.20.80">
    <property type="entry name" value="E3 ubiquitin-protein ligase SopA"/>
    <property type="match status" value="1"/>
</dbReference>
<keyword evidence="2" id="KW-1185">Reference proteome</keyword>
<evidence type="ECO:0000313" key="1">
    <source>
        <dbReference type="EMBL" id="KOO03114.1"/>
    </source>
</evidence>
<dbReference type="InterPro" id="IPR051082">
    <property type="entry name" value="Pentapeptide-BTB/POZ_domain"/>
</dbReference>
<dbReference type="PANTHER" id="PTHR14136:SF17">
    <property type="entry name" value="BTB_POZ DOMAIN-CONTAINING PROTEIN KCTD9"/>
    <property type="match status" value="1"/>
</dbReference>
<dbReference type="Pfam" id="PF13599">
    <property type="entry name" value="Pentapeptide_4"/>
    <property type="match status" value="1"/>
</dbReference>
<reference evidence="2" key="1">
    <citation type="submission" date="2015-08" db="EMBL/GenBank/DDBJ databases">
        <title>Vibrio galatheae sp. nov., a novel member of the Vibrionaceae family isolated from the Solomon Islands.</title>
        <authorList>
            <person name="Giubergia S."/>
            <person name="Machado H."/>
            <person name="Mateiu R.V."/>
            <person name="Gram L."/>
        </authorList>
    </citation>
    <scope>NUCLEOTIDE SEQUENCE [LARGE SCALE GENOMIC DNA]</scope>
    <source>
        <strain evidence="2">DSM 19584</strain>
    </source>
</reference>
<dbReference type="RefSeq" id="WP_053395899.1">
    <property type="nucleotide sequence ID" value="NZ_LHPJ01000008.1"/>
</dbReference>
<dbReference type="STRING" id="693.AKJ17_11190"/>
<comment type="caution">
    <text evidence="1">The sequence shown here is derived from an EMBL/GenBank/DDBJ whole genome shotgun (WGS) entry which is preliminary data.</text>
</comment>
<organism evidence="1 2">
    <name type="scientific">Vibrio nereis</name>
    <dbReference type="NCBI Taxonomy" id="693"/>
    <lineage>
        <taxon>Bacteria</taxon>
        <taxon>Pseudomonadati</taxon>
        <taxon>Pseudomonadota</taxon>
        <taxon>Gammaproteobacteria</taxon>
        <taxon>Vibrionales</taxon>
        <taxon>Vibrionaceae</taxon>
        <taxon>Vibrio</taxon>
    </lineage>
</organism>
<dbReference type="InterPro" id="IPR001646">
    <property type="entry name" value="5peptide_repeat"/>
</dbReference>
<dbReference type="AlphaFoldDB" id="A0A0M0HM31"/>
<dbReference type="EMBL" id="LHPJ01000008">
    <property type="protein sequence ID" value="KOO03114.1"/>
    <property type="molecule type" value="Genomic_DNA"/>
</dbReference>
<dbReference type="PATRIC" id="fig|693.5.peg.2293"/>
<dbReference type="NCBIfam" id="NF033086">
    <property type="entry name" value="penta_rpt_Qnr"/>
    <property type="match status" value="1"/>
</dbReference>
<dbReference type="SUPFAM" id="SSF141571">
    <property type="entry name" value="Pentapeptide repeat-like"/>
    <property type="match status" value="2"/>
</dbReference>